<protein>
    <submittedName>
        <fullName evidence="2">Uncharacterized protein</fullName>
    </submittedName>
</protein>
<evidence type="ECO:0000313" key="2">
    <source>
        <dbReference type="EMBL" id="RDW74724.1"/>
    </source>
</evidence>
<comment type="caution">
    <text evidence="2">The sequence shown here is derived from an EMBL/GenBank/DDBJ whole genome shotgun (WGS) entry which is preliminary data.</text>
</comment>
<name>A0A3D8RLE9_9EURO</name>
<dbReference type="STRING" id="1810919.A0A3D8RLE9"/>
<dbReference type="AlphaFoldDB" id="A0A3D8RLE9"/>
<gene>
    <name evidence="2" type="ORF">DSM5745_07386</name>
</gene>
<evidence type="ECO:0000313" key="3">
    <source>
        <dbReference type="Proteomes" id="UP000256690"/>
    </source>
</evidence>
<sequence length="112" mass="12953">MSKSANDSLEEILRPAKPGPAPKRLQSHRPHGNRQKLIEEQRTASENRAIEYYQTREWKAGDVYAPHDLSPAEMKKWKRRSPPTSDVFDAVDLNPLDVYKVRIGRWKTAVED</sequence>
<dbReference type="Proteomes" id="UP000256690">
    <property type="component" value="Unassembled WGS sequence"/>
</dbReference>
<evidence type="ECO:0000256" key="1">
    <source>
        <dbReference type="SAM" id="MobiDB-lite"/>
    </source>
</evidence>
<dbReference type="OrthoDB" id="21463at2759"/>
<proteinExistence type="predicted"/>
<feature type="compositionally biased region" description="Basic residues" evidence="1">
    <location>
        <begin position="25"/>
        <end position="34"/>
    </location>
</feature>
<keyword evidence="3" id="KW-1185">Reference proteome</keyword>
<dbReference type="EMBL" id="PVWQ01000008">
    <property type="protein sequence ID" value="RDW74724.1"/>
    <property type="molecule type" value="Genomic_DNA"/>
</dbReference>
<reference evidence="2 3" key="1">
    <citation type="journal article" date="2018" name="IMA Fungus">
        <title>IMA Genome-F 9: Draft genome sequence of Annulohypoxylon stygium, Aspergillus mulundensis, Berkeleyomyces basicola (syn. Thielaviopsis basicola), Ceratocystis smalleyi, two Cercospora beticola strains, Coleophoma cylindrospora, Fusarium fracticaudum, Phialophora cf. hyalina, and Morchella septimelata.</title>
        <authorList>
            <person name="Wingfield B.D."/>
            <person name="Bills G.F."/>
            <person name="Dong Y."/>
            <person name="Huang W."/>
            <person name="Nel W.J."/>
            <person name="Swalarsk-Parry B.S."/>
            <person name="Vaghefi N."/>
            <person name="Wilken P.M."/>
            <person name="An Z."/>
            <person name="de Beer Z.W."/>
            <person name="De Vos L."/>
            <person name="Chen L."/>
            <person name="Duong T.A."/>
            <person name="Gao Y."/>
            <person name="Hammerbacher A."/>
            <person name="Kikkert J.R."/>
            <person name="Li Y."/>
            <person name="Li H."/>
            <person name="Li K."/>
            <person name="Li Q."/>
            <person name="Liu X."/>
            <person name="Ma X."/>
            <person name="Naidoo K."/>
            <person name="Pethybridge S.J."/>
            <person name="Sun J."/>
            <person name="Steenkamp E.T."/>
            <person name="van der Nest M.A."/>
            <person name="van Wyk S."/>
            <person name="Wingfield M.J."/>
            <person name="Xiong C."/>
            <person name="Yue Q."/>
            <person name="Zhang X."/>
        </authorList>
    </citation>
    <scope>NUCLEOTIDE SEQUENCE [LARGE SCALE GENOMIC DNA]</scope>
    <source>
        <strain evidence="2 3">DSM 5745</strain>
    </source>
</reference>
<feature type="compositionally biased region" description="Basic and acidic residues" evidence="1">
    <location>
        <begin position="36"/>
        <end position="45"/>
    </location>
</feature>
<accession>A0A3D8RLE9</accession>
<organism evidence="2 3">
    <name type="scientific">Aspergillus mulundensis</name>
    <dbReference type="NCBI Taxonomy" id="1810919"/>
    <lineage>
        <taxon>Eukaryota</taxon>
        <taxon>Fungi</taxon>
        <taxon>Dikarya</taxon>
        <taxon>Ascomycota</taxon>
        <taxon>Pezizomycotina</taxon>
        <taxon>Eurotiomycetes</taxon>
        <taxon>Eurotiomycetidae</taxon>
        <taxon>Eurotiales</taxon>
        <taxon>Aspergillaceae</taxon>
        <taxon>Aspergillus</taxon>
        <taxon>Aspergillus subgen. Nidulantes</taxon>
    </lineage>
</organism>
<dbReference type="GeneID" id="38117756"/>
<feature type="region of interest" description="Disordered" evidence="1">
    <location>
        <begin position="1"/>
        <end position="45"/>
    </location>
</feature>
<dbReference type="RefSeq" id="XP_026602492.1">
    <property type="nucleotide sequence ID" value="XM_026749402.1"/>
</dbReference>